<organism evidence="1 2">
    <name type="scientific">Acidithiobacillus ferrivorans</name>
    <dbReference type="NCBI Taxonomy" id="160808"/>
    <lineage>
        <taxon>Bacteria</taxon>
        <taxon>Pseudomonadati</taxon>
        <taxon>Pseudomonadota</taxon>
        <taxon>Acidithiobacillia</taxon>
        <taxon>Acidithiobacillales</taxon>
        <taxon>Acidithiobacillaceae</taxon>
        <taxon>Acidithiobacillus</taxon>
    </lineage>
</organism>
<dbReference type="RefSeq" id="WP_198661288.1">
    <property type="nucleotide sequence ID" value="NZ_CP059488.1"/>
</dbReference>
<name>A0A7T4WG34_9PROT</name>
<dbReference type="AlphaFoldDB" id="A0A7T4WG34"/>
<evidence type="ECO:0000313" key="1">
    <source>
        <dbReference type="EMBL" id="QQD73986.1"/>
    </source>
</evidence>
<reference evidence="1 2" key="1">
    <citation type="submission" date="2020-07" db="EMBL/GenBank/DDBJ databases">
        <title>Complete genome sequence analysis of Acidithiobacillus ferrivorans XJFY6S-08 reveals extreme environmental adaptation to alpine acid mine drainage.</title>
        <authorList>
            <person name="Yan L."/>
            <person name="Ni Y."/>
        </authorList>
    </citation>
    <scope>NUCLEOTIDE SEQUENCE [LARGE SCALE GENOMIC DNA]</scope>
    <source>
        <strain evidence="1 2">XJFY6S-08</strain>
    </source>
</reference>
<protein>
    <submittedName>
        <fullName evidence="1">Uncharacterized protein</fullName>
    </submittedName>
</protein>
<evidence type="ECO:0000313" key="2">
    <source>
        <dbReference type="Proteomes" id="UP000595420"/>
    </source>
</evidence>
<gene>
    <name evidence="1" type="ORF">H2515_07150</name>
</gene>
<sequence>MAVTKQDLTYLIVEAVDLTGRDGLVVVNAVFDTIRAILAAPASPLPTAQRRRQKPKARSARNANSLLASFLPRTASLTTVVRSA</sequence>
<proteinExistence type="predicted"/>
<accession>A0A7T4WG34</accession>
<dbReference type="EMBL" id="CP059488">
    <property type="protein sequence ID" value="QQD73986.1"/>
    <property type="molecule type" value="Genomic_DNA"/>
</dbReference>
<dbReference type="Proteomes" id="UP000595420">
    <property type="component" value="Chromosome"/>
</dbReference>